<dbReference type="EMBL" id="OX596105">
    <property type="protein sequence ID" value="CAN0147405.1"/>
    <property type="molecule type" value="Genomic_DNA"/>
</dbReference>
<dbReference type="Proteomes" id="UP001162501">
    <property type="component" value="Chromosome 21"/>
</dbReference>
<proteinExistence type="predicted"/>
<reference evidence="1" key="2">
    <citation type="submission" date="2025-03" db="EMBL/GenBank/DDBJ databases">
        <authorList>
            <consortium name="ELIXIR-Norway"/>
            <consortium name="Elixir Norway"/>
        </authorList>
    </citation>
    <scope>NUCLEOTIDE SEQUENCE</scope>
</reference>
<organism evidence="1 2">
    <name type="scientific">Rangifer tarandus platyrhynchus</name>
    <name type="common">Svalbard reindeer</name>
    <dbReference type="NCBI Taxonomy" id="3082113"/>
    <lineage>
        <taxon>Eukaryota</taxon>
        <taxon>Metazoa</taxon>
        <taxon>Chordata</taxon>
        <taxon>Craniata</taxon>
        <taxon>Vertebrata</taxon>
        <taxon>Euteleostomi</taxon>
        <taxon>Mammalia</taxon>
        <taxon>Eutheria</taxon>
        <taxon>Laurasiatheria</taxon>
        <taxon>Artiodactyla</taxon>
        <taxon>Ruminantia</taxon>
        <taxon>Pecora</taxon>
        <taxon>Cervidae</taxon>
        <taxon>Odocoileinae</taxon>
        <taxon>Rangifer</taxon>
    </lineage>
</organism>
<evidence type="ECO:0000313" key="1">
    <source>
        <dbReference type="EMBL" id="CAN0147405.1"/>
    </source>
</evidence>
<reference evidence="1" key="1">
    <citation type="submission" date="2023-05" db="EMBL/GenBank/DDBJ databases">
        <authorList>
            <consortium name="ELIXIR-Norway"/>
        </authorList>
    </citation>
    <scope>NUCLEOTIDE SEQUENCE</scope>
</reference>
<gene>
    <name evidence="1" type="ORF">MRATA1EN22A_LOCUS12768</name>
</gene>
<protein>
    <submittedName>
        <fullName evidence="1">Uncharacterized protein</fullName>
    </submittedName>
</protein>
<evidence type="ECO:0000313" key="2">
    <source>
        <dbReference type="Proteomes" id="UP001162501"/>
    </source>
</evidence>
<sequence length="253" mass="26554">MSTRAPGPSGSSASPTRNLRTQHRTFVSPPATSSWPPGPSKCSSSRCSGLPISAAFAPTSPGPFQRVQAGVASGCSVPANPLTVTLMGSPYLSSPVEVSQARCGPVTPNSAPKHILPKCDSDQTRSVSLTPCRPSRSAVPLRAALGSAYVAASPPPGPSVNRTLGHPQTLPLYPVATGSRRFASFLKTSIGVERLGDILQSLPCSKLRRPCACPLPRVPSHCGRHSAGESPLRYTAGSRWLMYTQQRHHSMQG</sequence>
<name>A0AC59Z1I3_RANTA</name>
<accession>A0AC59Z1I3</accession>